<feature type="domain" description="GIY-YIG" evidence="1">
    <location>
        <begin position="1"/>
        <end position="77"/>
    </location>
</feature>
<dbReference type="PROSITE" id="PS50164">
    <property type="entry name" value="GIY_YIG"/>
    <property type="match status" value="1"/>
</dbReference>
<name>A0A2M7VD87_9BACT</name>
<evidence type="ECO:0000259" key="1">
    <source>
        <dbReference type="PROSITE" id="PS50164"/>
    </source>
</evidence>
<proteinExistence type="predicted"/>
<keyword evidence="2" id="KW-0378">Hydrolase</keyword>
<keyword evidence="2" id="KW-0540">Nuclease</keyword>
<organism evidence="2 3">
    <name type="scientific">Candidatus Komeilibacteria bacterium CG_4_10_14_0_2_um_filter_37_10</name>
    <dbReference type="NCBI Taxonomy" id="1974470"/>
    <lineage>
        <taxon>Bacteria</taxon>
        <taxon>Candidatus Komeiliibacteriota</taxon>
    </lineage>
</organism>
<sequence>MPCVYIIKSIKTNRLYIGSSHKNSPQERLMNHNAKKVRSTKFYAPWTLIIFEKYNTYTDARKRELFLKSGVGRKLIMERCQSGLMEQS</sequence>
<accession>A0A2M7VD87</accession>
<dbReference type="InterPro" id="IPR035901">
    <property type="entry name" value="GIY-YIG_endonuc_sf"/>
</dbReference>
<dbReference type="EMBL" id="PFPO01000089">
    <property type="protein sequence ID" value="PIZ98403.1"/>
    <property type="molecule type" value="Genomic_DNA"/>
</dbReference>
<evidence type="ECO:0000313" key="2">
    <source>
        <dbReference type="EMBL" id="PIZ98403.1"/>
    </source>
</evidence>
<dbReference type="InterPro" id="IPR000305">
    <property type="entry name" value="GIY-YIG_endonuc"/>
</dbReference>
<dbReference type="Pfam" id="PF01541">
    <property type="entry name" value="GIY-YIG"/>
    <property type="match status" value="1"/>
</dbReference>
<dbReference type="Proteomes" id="UP000230405">
    <property type="component" value="Unassembled WGS sequence"/>
</dbReference>
<keyword evidence="2" id="KW-0255">Endonuclease</keyword>
<comment type="caution">
    <text evidence="2">The sequence shown here is derived from an EMBL/GenBank/DDBJ whole genome shotgun (WGS) entry which is preliminary data.</text>
</comment>
<reference evidence="3" key="1">
    <citation type="submission" date="2017-09" db="EMBL/GenBank/DDBJ databases">
        <title>Depth-based differentiation of microbial function through sediment-hosted aquifers and enrichment of novel symbionts in the deep terrestrial subsurface.</title>
        <authorList>
            <person name="Probst A.J."/>
            <person name="Ladd B."/>
            <person name="Jarett J.K."/>
            <person name="Geller-Mcgrath D.E."/>
            <person name="Sieber C.M.K."/>
            <person name="Emerson J.B."/>
            <person name="Anantharaman K."/>
            <person name="Thomas B.C."/>
            <person name="Malmstrom R."/>
            <person name="Stieglmeier M."/>
            <person name="Klingl A."/>
            <person name="Woyke T."/>
            <person name="Ryan C.M."/>
            <person name="Banfield J.F."/>
        </authorList>
    </citation>
    <scope>NUCLEOTIDE SEQUENCE [LARGE SCALE GENOMIC DNA]</scope>
</reference>
<dbReference type="SUPFAM" id="SSF82771">
    <property type="entry name" value="GIY-YIG endonuclease"/>
    <property type="match status" value="1"/>
</dbReference>
<evidence type="ECO:0000313" key="3">
    <source>
        <dbReference type="Proteomes" id="UP000230405"/>
    </source>
</evidence>
<gene>
    <name evidence="2" type="ORF">COX77_04635</name>
</gene>
<dbReference type="AlphaFoldDB" id="A0A2M7VD87"/>
<dbReference type="Gene3D" id="3.40.1440.10">
    <property type="entry name" value="GIY-YIG endonuclease"/>
    <property type="match status" value="1"/>
</dbReference>
<protein>
    <submittedName>
        <fullName evidence="2">Endonuclease</fullName>
    </submittedName>
</protein>
<dbReference type="GO" id="GO:0004519">
    <property type="term" value="F:endonuclease activity"/>
    <property type="evidence" value="ECO:0007669"/>
    <property type="project" value="UniProtKB-KW"/>
</dbReference>